<evidence type="ECO:0000256" key="4">
    <source>
        <dbReference type="ARBA" id="ARBA00022737"/>
    </source>
</evidence>
<dbReference type="GO" id="GO:0006623">
    <property type="term" value="P:protein targeting to vacuole"/>
    <property type="evidence" value="ECO:0007669"/>
    <property type="project" value="TreeGrafter"/>
</dbReference>
<dbReference type="GO" id="GO:0005524">
    <property type="term" value="F:ATP binding"/>
    <property type="evidence" value="ECO:0007669"/>
    <property type="project" value="InterPro"/>
</dbReference>
<dbReference type="SMART" id="SM00320">
    <property type="entry name" value="WD40"/>
    <property type="match status" value="3"/>
</dbReference>
<dbReference type="Pfam" id="PF00069">
    <property type="entry name" value="Pkinase"/>
    <property type="match status" value="1"/>
</dbReference>
<evidence type="ECO:0000256" key="1">
    <source>
        <dbReference type="ARBA" id="ARBA00012513"/>
    </source>
</evidence>
<name>D0A8A8_TRYB9</name>
<evidence type="ECO:0000256" key="7">
    <source>
        <dbReference type="ARBA" id="ARBA00022840"/>
    </source>
</evidence>
<dbReference type="InterPro" id="IPR045162">
    <property type="entry name" value="Vps15-like"/>
</dbReference>
<dbReference type="InterPro" id="IPR011009">
    <property type="entry name" value="Kinase-like_dom_sf"/>
</dbReference>
<dbReference type="VEuPathDB" id="TriTrypDB:Tbg972.11.10280"/>
<dbReference type="Pfam" id="PF22956">
    <property type="entry name" value="VPS15-like_hel"/>
    <property type="match status" value="1"/>
</dbReference>
<dbReference type="InterPro" id="IPR036322">
    <property type="entry name" value="WD40_repeat_dom_sf"/>
</dbReference>
<accession>D0A8A8</accession>
<dbReference type="SMART" id="SM00220">
    <property type="entry name" value="S_TKc"/>
    <property type="match status" value="1"/>
</dbReference>
<dbReference type="Gene3D" id="1.10.510.10">
    <property type="entry name" value="Transferase(Phosphotransferase) domain 1"/>
    <property type="match status" value="1"/>
</dbReference>
<dbReference type="GO" id="GO:0071561">
    <property type="term" value="C:nucleus-vacuole junction"/>
    <property type="evidence" value="ECO:0007669"/>
    <property type="project" value="TreeGrafter"/>
</dbReference>
<dbReference type="InterPro" id="IPR055231">
    <property type="entry name" value="2AA_helical"/>
</dbReference>
<dbReference type="GO" id="GO:0045324">
    <property type="term" value="P:late endosome to vacuole transport"/>
    <property type="evidence" value="ECO:0007669"/>
    <property type="project" value="InterPro"/>
</dbReference>
<dbReference type="EC" id="2.7.11.1" evidence="1"/>
<dbReference type="KEGG" id="tbg:TbgDal_XI10280"/>
<dbReference type="GeneID" id="23866164"/>
<dbReference type="GO" id="GO:0004674">
    <property type="term" value="F:protein serine/threonine kinase activity"/>
    <property type="evidence" value="ECO:0007669"/>
    <property type="project" value="InterPro"/>
</dbReference>
<dbReference type="GO" id="GO:0016236">
    <property type="term" value="P:macroautophagy"/>
    <property type="evidence" value="ECO:0007669"/>
    <property type="project" value="InterPro"/>
</dbReference>
<feature type="domain" description="Protein kinase" evidence="8">
    <location>
        <begin position="52"/>
        <end position="380"/>
    </location>
</feature>
<evidence type="ECO:0000313" key="9">
    <source>
        <dbReference type="EMBL" id="CBH17909.1"/>
    </source>
</evidence>
<reference evidence="10" key="1">
    <citation type="journal article" date="2010" name="PLoS Negl. Trop. Dis.">
        <title>The genome sequence of Trypanosoma brucei gambiense, causative agent of chronic human african trypanosomiasis.</title>
        <authorList>
            <person name="Jackson A.P."/>
            <person name="Sanders M."/>
            <person name="Berry A."/>
            <person name="McQuillan J."/>
            <person name="Aslett M.A."/>
            <person name="Quail M.A."/>
            <person name="Chukualim B."/>
            <person name="Capewell P."/>
            <person name="MacLeod A."/>
            <person name="Melville S.E."/>
            <person name="Gibson W."/>
            <person name="Barry J.D."/>
            <person name="Berriman M."/>
            <person name="Hertz-Fowler C."/>
        </authorList>
    </citation>
    <scope>NUCLEOTIDE SEQUENCE [LARGE SCALE GENOMIC DNA]</scope>
    <source>
        <strain evidence="10">MHOM/CI/86/DAL972</strain>
    </source>
</reference>
<dbReference type="Gene3D" id="2.130.10.10">
    <property type="entry name" value="YVTN repeat-like/Quinoprotein amine dehydrogenase"/>
    <property type="match status" value="2"/>
</dbReference>
<evidence type="ECO:0000259" key="8">
    <source>
        <dbReference type="PROSITE" id="PS50011"/>
    </source>
</evidence>
<keyword evidence="3 9" id="KW-0808">Transferase</keyword>
<dbReference type="PROSITE" id="PS50011">
    <property type="entry name" value="PROTEIN_KINASE_DOM"/>
    <property type="match status" value="1"/>
</dbReference>
<dbReference type="InterPro" id="IPR015943">
    <property type="entry name" value="WD40/YVTN_repeat-like_dom_sf"/>
</dbReference>
<dbReference type="EMBL" id="FN554974">
    <property type="protein sequence ID" value="CBH17909.1"/>
    <property type="molecule type" value="Genomic_DNA"/>
</dbReference>
<keyword evidence="5" id="KW-0547">Nucleotide-binding</keyword>
<dbReference type="SUPFAM" id="SSF48371">
    <property type="entry name" value="ARM repeat"/>
    <property type="match status" value="1"/>
</dbReference>
<dbReference type="SUPFAM" id="SSF56112">
    <property type="entry name" value="Protein kinase-like (PK-like)"/>
    <property type="match status" value="1"/>
</dbReference>
<dbReference type="OrthoDB" id="242910at2759"/>
<dbReference type="FunFam" id="1.10.510.10:FF:001155">
    <property type="entry name" value="Protein kinase, putative"/>
    <property type="match status" value="1"/>
</dbReference>
<sequence>MGNQLAAATVVNVSDVTSSLELIAPLSCMHRNYFRSFRCSKEASAAVPSDTLRSLYSLSRGDNRDQSALHHRPSNRGGSTEVVLKVFVRTLYNEEEQKVVEFCYNHLLSIERRMAGAKPANMQNTGSCETAVSNGSSHDSSNCGVAATPPPCNVLFYSCMEIQNDRFCMLQRPYVAFSLAERLATRPYWSTANRLFATYQLLQGTVQLHEVWGTVHGDLKVDNILVNTSGWLYITDICPFNPALLPANNPALFNYFYDTNESHICSLAPEKFVDHPTNVNTSNLNATVHTPGMDIFSLACVVVYIFTEEPLFRLSEVLELRSLQTQREREEMINSILRERGLAPNLCRMLSDMLCTNPNSRPTSRQLLERYTPTVFPPYFEYLYRDILPALLPRPPEHQVQLLWSRLDDIFAEVECRGSFNSGGGSGHNGEADDGELPPLVPSSDAKKVTVLVLIPIILNAGLHLMASETCCRVVSIVQRILPHCTLEVQADVILPYMLRFLRTETLPVVARVLALRTLSTICHNIPFSTGEATVFDDLILPCVEDLVAKADTQNVTLLLEVAAQLPSLFLMARSFMEQQQALVTSNERQSTYGEQLNRLLERGWDALRTLYKHNHSAVVIAALQRSVDVVKFLGEERTQHDFIPFLTTAIASTIDVQRELYPQAILCHTNLQRPPLKTLRFFVEEALRRTDAIILRRAIESVSVVASSKLVDVSDVMSLAECVLPHILDKDKWVSLAARQLVEVVAQTYRMSDVCTRLPSTLIPLLRYKVPFSTLTSLPEELVNEISQRPSFSLRHRDERPTVRVVGGDSKLSRRFMNGSRSSDNSITERNVINGGAGGFVQCQSNYILQHGTTKRFPPNFPLRAAFFDVTFDPSVRAGTPSALDAAAVNDSSDATAAYAWGLAFKPTHREKKRLLLRQQTYTNRVDSNGDIVGSALFTSTTESTTGRRPWLLGPPTGSLSVQPSPALYPGVTWADKELKPIAAPYFTRRAHSGAIYSSATVGSGTLVTAGGKGEALLWSVTATGVNLSSRLNVGDASSKNTFLFVHFARGGVSPLLCIGGTDGTWQLCDIGSNKVVQERKLDGSPLTAACALSEDVMLVSSALGGLFAMDYRAGREVWKSGSILPVEFGTISGVYPLCSECRAYGAAVTTMGGGVALFDLRFELLLQKHWLHGAPIQGSRSIDNPYAILCVSPDAACKPVHQLNEHPGLLLGTRSGMVYHMDLISGRSCVSLRPATPNNPTRAMLLQPRHRLLFTAGDDMQIRRWCLSNSALSSTVVFPPYNSYAYARRTSGSTMEVRPSSKSSNGQLAPTAAGATTAVSAPLVRPVVPQHHSDAILTLCGVSVSGGDETYLVSGSRDGQLTLWFNAE</sequence>
<protein>
    <recommendedName>
        <fullName evidence="1">non-specific serine/threonine protein kinase</fullName>
        <ecNumber evidence="1">2.7.11.1</ecNumber>
    </recommendedName>
</protein>
<dbReference type="InterPro" id="IPR000719">
    <property type="entry name" value="Prot_kinase_dom"/>
</dbReference>
<evidence type="ECO:0000313" key="10">
    <source>
        <dbReference type="Proteomes" id="UP000002316"/>
    </source>
</evidence>
<dbReference type="PANTHER" id="PTHR17583">
    <property type="entry name" value="PHOSPHOINOSITIDE 3-KINASE REGULATORY SUBUNIT 4"/>
    <property type="match status" value="1"/>
</dbReference>
<keyword evidence="7" id="KW-0067">ATP-binding</keyword>
<dbReference type="PANTHER" id="PTHR17583:SF0">
    <property type="entry name" value="PHOSPHOINOSITIDE 3-KINASE REGULATORY SUBUNIT 4"/>
    <property type="match status" value="1"/>
</dbReference>
<evidence type="ECO:0000256" key="5">
    <source>
        <dbReference type="ARBA" id="ARBA00022741"/>
    </source>
</evidence>
<organism evidence="9 10">
    <name type="scientific">Trypanosoma brucei gambiense (strain MHOM/CI/86/DAL972)</name>
    <dbReference type="NCBI Taxonomy" id="679716"/>
    <lineage>
        <taxon>Eukaryota</taxon>
        <taxon>Discoba</taxon>
        <taxon>Euglenozoa</taxon>
        <taxon>Kinetoplastea</taxon>
        <taxon>Metakinetoplastina</taxon>
        <taxon>Trypanosomatida</taxon>
        <taxon>Trypanosomatidae</taxon>
        <taxon>Trypanosoma</taxon>
    </lineage>
</organism>
<gene>
    <name evidence="9" type="ORF">TbgDal_XI10280</name>
</gene>
<proteinExistence type="predicted"/>
<dbReference type="SUPFAM" id="SSF50978">
    <property type="entry name" value="WD40 repeat-like"/>
    <property type="match status" value="1"/>
</dbReference>
<dbReference type="RefSeq" id="XP_011780173.1">
    <property type="nucleotide sequence ID" value="XM_011781871.1"/>
</dbReference>
<evidence type="ECO:0000256" key="3">
    <source>
        <dbReference type="ARBA" id="ARBA00022679"/>
    </source>
</evidence>
<dbReference type="Proteomes" id="UP000002316">
    <property type="component" value="Chromosome 11"/>
</dbReference>
<dbReference type="InterPro" id="IPR001680">
    <property type="entry name" value="WD40_rpt"/>
</dbReference>
<dbReference type="GO" id="GO:0005770">
    <property type="term" value="C:late endosome"/>
    <property type="evidence" value="ECO:0007669"/>
    <property type="project" value="TreeGrafter"/>
</dbReference>
<dbReference type="InterPro" id="IPR016024">
    <property type="entry name" value="ARM-type_fold"/>
</dbReference>
<keyword evidence="2" id="KW-0853">WD repeat</keyword>
<dbReference type="GO" id="GO:0034271">
    <property type="term" value="C:phosphatidylinositol 3-kinase complex, class III, type I"/>
    <property type="evidence" value="ECO:0007669"/>
    <property type="project" value="TreeGrafter"/>
</dbReference>
<keyword evidence="6 9" id="KW-0418">Kinase</keyword>
<evidence type="ECO:0000256" key="2">
    <source>
        <dbReference type="ARBA" id="ARBA00022574"/>
    </source>
</evidence>
<keyword evidence="4" id="KW-0677">Repeat</keyword>
<evidence type="ECO:0000256" key="6">
    <source>
        <dbReference type="ARBA" id="ARBA00022777"/>
    </source>
</evidence>
<dbReference type="GO" id="GO:0034272">
    <property type="term" value="C:phosphatidylinositol 3-kinase complex, class III, type II"/>
    <property type="evidence" value="ECO:0007669"/>
    <property type="project" value="TreeGrafter"/>
</dbReference>